<keyword evidence="8" id="KW-1185">Reference proteome</keyword>
<name>A0A7J7IWK0_BUGNE</name>
<keyword evidence="2" id="KW-0677">Repeat</keyword>
<keyword evidence="3 5" id="KW-0040">ANK repeat</keyword>
<protein>
    <recommendedName>
        <fullName evidence="1">Acyl-CoA-binding domain-containing protein 6</fullName>
    </recommendedName>
</protein>
<feature type="repeat" description="ANK" evidence="5">
    <location>
        <begin position="171"/>
        <end position="203"/>
    </location>
</feature>
<evidence type="ECO:0000256" key="2">
    <source>
        <dbReference type="ARBA" id="ARBA00022737"/>
    </source>
</evidence>
<dbReference type="PRINTS" id="PR00689">
    <property type="entry name" value="ACOABINDINGP"/>
</dbReference>
<dbReference type="PANTHER" id="PTHR24119">
    <property type="entry name" value="ACYL-COA-BINDING DOMAIN-CONTAINING PROTEIN 6"/>
    <property type="match status" value="1"/>
</dbReference>
<dbReference type="InterPro" id="IPR002110">
    <property type="entry name" value="Ankyrin_rpt"/>
</dbReference>
<feature type="domain" description="ACB" evidence="6">
    <location>
        <begin position="24"/>
        <end position="111"/>
    </location>
</feature>
<dbReference type="Pfam" id="PF12796">
    <property type="entry name" value="Ank_2"/>
    <property type="match status" value="1"/>
</dbReference>
<evidence type="ECO:0000256" key="1">
    <source>
        <dbReference type="ARBA" id="ARBA00018419"/>
    </source>
</evidence>
<dbReference type="OrthoDB" id="4567at2759"/>
<dbReference type="InterPro" id="IPR014352">
    <property type="entry name" value="FERM/acyl-CoA-bd_prot_sf"/>
</dbReference>
<dbReference type="Proteomes" id="UP000593567">
    <property type="component" value="Unassembled WGS sequence"/>
</dbReference>
<organism evidence="7 8">
    <name type="scientific">Bugula neritina</name>
    <name type="common">Brown bryozoan</name>
    <name type="synonym">Sertularia neritina</name>
    <dbReference type="NCBI Taxonomy" id="10212"/>
    <lineage>
        <taxon>Eukaryota</taxon>
        <taxon>Metazoa</taxon>
        <taxon>Spiralia</taxon>
        <taxon>Lophotrochozoa</taxon>
        <taxon>Bryozoa</taxon>
        <taxon>Gymnolaemata</taxon>
        <taxon>Cheilostomatida</taxon>
        <taxon>Flustrina</taxon>
        <taxon>Buguloidea</taxon>
        <taxon>Bugulidae</taxon>
        <taxon>Bugula</taxon>
    </lineage>
</organism>
<evidence type="ECO:0000256" key="4">
    <source>
        <dbReference type="ARBA" id="ARBA00023121"/>
    </source>
</evidence>
<gene>
    <name evidence="7" type="ORF">EB796_023378</name>
</gene>
<dbReference type="Gene3D" id="1.25.40.20">
    <property type="entry name" value="Ankyrin repeat-containing domain"/>
    <property type="match status" value="1"/>
</dbReference>
<keyword evidence="4" id="KW-0446">Lipid-binding</keyword>
<dbReference type="SMART" id="SM00248">
    <property type="entry name" value="ANK"/>
    <property type="match status" value="2"/>
</dbReference>
<dbReference type="EMBL" id="VXIV02003323">
    <property type="protein sequence ID" value="KAF6018292.1"/>
    <property type="molecule type" value="Genomic_DNA"/>
</dbReference>
<dbReference type="PROSITE" id="PS51228">
    <property type="entry name" value="ACB_2"/>
    <property type="match status" value="1"/>
</dbReference>
<evidence type="ECO:0000313" key="8">
    <source>
        <dbReference type="Proteomes" id="UP000593567"/>
    </source>
</evidence>
<dbReference type="InterPro" id="IPR035984">
    <property type="entry name" value="Acyl-CoA-binding_sf"/>
</dbReference>
<proteinExistence type="predicted"/>
<dbReference type="PROSITE" id="PS50297">
    <property type="entry name" value="ANK_REP_REGION"/>
    <property type="match status" value="2"/>
</dbReference>
<dbReference type="AlphaFoldDB" id="A0A7J7IWK0"/>
<dbReference type="GO" id="GO:0000062">
    <property type="term" value="F:fatty-acyl-CoA binding"/>
    <property type="evidence" value="ECO:0007669"/>
    <property type="project" value="InterPro"/>
</dbReference>
<evidence type="ECO:0000313" key="7">
    <source>
        <dbReference type="EMBL" id="KAF6018292.1"/>
    </source>
</evidence>
<reference evidence="7" key="1">
    <citation type="submission" date="2020-06" db="EMBL/GenBank/DDBJ databases">
        <title>Draft genome of Bugula neritina, a colonial animal packing powerful symbionts and potential medicines.</title>
        <authorList>
            <person name="Rayko M."/>
        </authorList>
    </citation>
    <scope>NUCLEOTIDE SEQUENCE [LARGE SCALE GENOMIC DNA]</scope>
    <source>
        <strain evidence="7">Kwan_BN1</strain>
    </source>
</reference>
<sequence>MNMEVSEDILDSDELDDNEQISKEDKRFNMAVNHLPSLMTKISIPQNELLYLYSRYKQATQGPCCTPRPGILQFEGKKKWDAWKSLGAMTKQEAQSEYVAKIQELDIHWTPEADSSGSKPAAGWVSVSVMAETGDQVPDQDKDVFDWCKEGNLKRLKETLVHSSIDSQDENGLSILHWASDRGHISVVEYLLELKAQVNATDNEGQTPLHYACSCGHIDIVKLLVQHSADVSFKDVEGYTPLQCADSDDIRRFLSSCS</sequence>
<dbReference type="PANTHER" id="PTHR24119:SF0">
    <property type="entry name" value="ACYL-COA-BINDING DOMAIN-CONTAINING PROTEIN 6"/>
    <property type="match status" value="1"/>
</dbReference>
<dbReference type="PROSITE" id="PS50088">
    <property type="entry name" value="ANK_REPEAT"/>
    <property type="match status" value="2"/>
</dbReference>
<dbReference type="InterPro" id="IPR000582">
    <property type="entry name" value="Acyl-CoA-binding_protein"/>
</dbReference>
<dbReference type="InterPro" id="IPR036770">
    <property type="entry name" value="Ankyrin_rpt-contain_sf"/>
</dbReference>
<evidence type="ECO:0000256" key="3">
    <source>
        <dbReference type="ARBA" id="ARBA00023043"/>
    </source>
</evidence>
<dbReference type="Gene3D" id="1.20.80.10">
    <property type="match status" value="1"/>
</dbReference>
<accession>A0A7J7IWK0</accession>
<dbReference type="SUPFAM" id="SSF48403">
    <property type="entry name" value="Ankyrin repeat"/>
    <property type="match status" value="1"/>
</dbReference>
<dbReference type="Pfam" id="PF00887">
    <property type="entry name" value="ACBP"/>
    <property type="match status" value="1"/>
</dbReference>
<comment type="caution">
    <text evidence="7">The sequence shown here is derived from an EMBL/GenBank/DDBJ whole genome shotgun (WGS) entry which is preliminary data.</text>
</comment>
<evidence type="ECO:0000259" key="6">
    <source>
        <dbReference type="PROSITE" id="PS51228"/>
    </source>
</evidence>
<dbReference type="SUPFAM" id="SSF47027">
    <property type="entry name" value="Acyl-CoA binding protein"/>
    <property type="match status" value="1"/>
</dbReference>
<evidence type="ECO:0000256" key="5">
    <source>
        <dbReference type="PROSITE-ProRule" id="PRU00023"/>
    </source>
</evidence>
<feature type="repeat" description="ANK" evidence="5">
    <location>
        <begin position="204"/>
        <end position="236"/>
    </location>
</feature>